<accession>A0AAN8IWK6</accession>
<organism evidence="4 5">
    <name type="scientific">Patella caerulea</name>
    <name type="common">Rayed Mediterranean limpet</name>
    <dbReference type="NCBI Taxonomy" id="87958"/>
    <lineage>
        <taxon>Eukaryota</taxon>
        <taxon>Metazoa</taxon>
        <taxon>Spiralia</taxon>
        <taxon>Lophotrochozoa</taxon>
        <taxon>Mollusca</taxon>
        <taxon>Gastropoda</taxon>
        <taxon>Patellogastropoda</taxon>
        <taxon>Patelloidea</taxon>
        <taxon>Patellidae</taxon>
        <taxon>Patella</taxon>
    </lineage>
</organism>
<evidence type="ECO:0000259" key="3">
    <source>
        <dbReference type="PROSITE" id="PS50222"/>
    </source>
</evidence>
<comment type="caution">
    <text evidence="4">The sequence shown here is derived from an EMBL/GenBank/DDBJ whole genome shotgun (WGS) entry which is preliminary data.</text>
</comment>
<name>A0AAN8IWK6_PATCE</name>
<dbReference type="SUPFAM" id="SSF47473">
    <property type="entry name" value="EF-hand"/>
    <property type="match status" value="1"/>
</dbReference>
<dbReference type="PROSITE" id="PS50222">
    <property type="entry name" value="EF_HAND_2"/>
    <property type="match status" value="1"/>
</dbReference>
<keyword evidence="2" id="KW-0732">Signal</keyword>
<keyword evidence="5" id="KW-1185">Reference proteome</keyword>
<evidence type="ECO:0000256" key="2">
    <source>
        <dbReference type="SAM" id="SignalP"/>
    </source>
</evidence>
<dbReference type="AlphaFoldDB" id="A0AAN8IWK6"/>
<feature type="signal peptide" evidence="2">
    <location>
        <begin position="1"/>
        <end position="18"/>
    </location>
</feature>
<proteinExistence type="predicted"/>
<dbReference type="Gene3D" id="1.10.238.10">
    <property type="entry name" value="EF-hand"/>
    <property type="match status" value="1"/>
</dbReference>
<dbReference type="PROSITE" id="PS00018">
    <property type="entry name" value="EF_HAND_1"/>
    <property type="match status" value="1"/>
</dbReference>
<sequence>MNSLSFIVCFSLVSLSVGLTFVQLDINNNNKLTKAEFKGLLVVYDLNGDNEITLKEIMASTNLTSTQAQAILNKYDTNADGKVHDIELNDIFDRSDLNQDKELSLAEFNAIDATDTTKATATGVAAGPMDVAAGPMAVALAIPAAVAIPAAAAIPASTAMPPVEAVTGAGIL</sequence>
<dbReference type="InterPro" id="IPR018247">
    <property type="entry name" value="EF_Hand_1_Ca_BS"/>
</dbReference>
<dbReference type="Pfam" id="PF13202">
    <property type="entry name" value="EF-hand_5"/>
    <property type="match status" value="1"/>
</dbReference>
<protein>
    <recommendedName>
        <fullName evidence="3">EF-hand domain-containing protein</fullName>
    </recommendedName>
</protein>
<dbReference type="InterPro" id="IPR011992">
    <property type="entry name" value="EF-hand-dom_pair"/>
</dbReference>
<gene>
    <name evidence="4" type="ORF">SNE40_021375</name>
</gene>
<feature type="chain" id="PRO_5043040466" description="EF-hand domain-containing protein" evidence="2">
    <location>
        <begin position="19"/>
        <end position="172"/>
    </location>
</feature>
<keyword evidence="1" id="KW-0106">Calcium</keyword>
<dbReference type="Proteomes" id="UP001347796">
    <property type="component" value="Unassembled WGS sequence"/>
</dbReference>
<feature type="domain" description="EF-hand" evidence="3">
    <location>
        <begin position="63"/>
        <end position="98"/>
    </location>
</feature>
<reference evidence="4 5" key="1">
    <citation type="submission" date="2024-01" db="EMBL/GenBank/DDBJ databases">
        <title>The genome of the rayed Mediterranean limpet Patella caerulea (Linnaeus, 1758).</title>
        <authorList>
            <person name="Anh-Thu Weber A."/>
            <person name="Halstead-Nussloch G."/>
        </authorList>
    </citation>
    <scope>NUCLEOTIDE SEQUENCE [LARGE SCALE GENOMIC DNA]</scope>
    <source>
        <strain evidence="4">AATW-2023a</strain>
        <tissue evidence="4">Whole specimen</tissue>
    </source>
</reference>
<dbReference type="GO" id="GO:0005509">
    <property type="term" value="F:calcium ion binding"/>
    <property type="evidence" value="ECO:0007669"/>
    <property type="project" value="InterPro"/>
</dbReference>
<evidence type="ECO:0000313" key="4">
    <source>
        <dbReference type="EMBL" id="KAK6167310.1"/>
    </source>
</evidence>
<dbReference type="EMBL" id="JAZGQO010000018">
    <property type="protein sequence ID" value="KAK6167310.1"/>
    <property type="molecule type" value="Genomic_DNA"/>
</dbReference>
<evidence type="ECO:0000313" key="5">
    <source>
        <dbReference type="Proteomes" id="UP001347796"/>
    </source>
</evidence>
<evidence type="ECO:0000256" key="1">
    <source>
        <dbReference type="ARBA" id="ARBA00022837"/>
    </source>
</evidence>
<dbReference type="InterPro" id="IPR002048">
    <property type="entry name" value="EF_hand_dom"/>
</dbReference>